<dbReference type="FunFam" id="1.10.10.10:FF:000038">
    <property type="entry name" value="Glycine cleavage system transcriptional activator"/>
    <property type="match status" value="1"/>
</dbReference>
<dbReference type="PANTHER" id="PTHR30537:SF74">
    <property type="entry name" value="HTH-TYPE TRANSCRIPTIONAL REGULATOR TRPI"/>
    <property type="match status" value="1"/>
</dbReference>
<dbReference type="Pfam" id="PF00126">
    <property type="entry name" value="HTH_1"/>
    <property type="match status" value="1"/>
</dbReference>
<dbReference type="InterPro" id="IPR036388">
    <property type="entry name" value="WH-like_DNA-bd_sf"/>
</dbReference>
<dbReference type="AlphaFoldDB" id="A0A545TY94"/>
<name>A0A545TY94_9PROT</name>
<dbReference type="RefSeq" id="WP_142895825.1">
    <property type="nucleotide sequence ID" value="NZ_ML660053.1"/>
</dbReference>
<evidence type="ECO:0000256" key="1">
    <source>
        <dbReference type="ARBA" id="ARBA00009437"/>
    </source>
</evidence>
<sequence>MTYRLPSLNTLRAFEAAARHLSFKTAAGELGVTPGAVSQQVKKLEGSLGVALFRRLPHGLLLTGAGETYLPRITRVFEDLTDATEEIAPDINGRKFTLGLCPKAAAVLPEAWPVRREALQPHIRQVIETSDIECIRRDEIDCLIRIGGGPYGDLTLVELPHPTDRNGASKLHFICKNGLADCRQSKAILADLDAVILSAGHSPP</sequence>
<accession>A0A545TY94</accession>
<dbReference type="OrthoDB" id="9793571at2"/>
<dbReference type="GO" id="GO:0043565">
    <property type="term" value="F:sequence-specific DNA binding"/>
    <property type="evidence" value="ECO:0007669"/>
    <property type="project" value="TreeGrafter"/>
</dbReference>
<dbReference type="GO" id="GO:0006351">
    <property type="term" value="P:DNA-templated transcription"/>
    <property type="evidence" value="ECO:0007669"/>
    <property type="project" value="TreeGrafter"/>
</dbReference>
<comment type="similarity">
    <text evidence="1">Belongs to the LysR transcriptional regulatory family.</text>
</comment>
<dbReference type="Gene3D" id="1.10.10.10">
    <property type="entry name" value="Winged helix-like DNA-binding domain superfamily/Winged helix DNA-binding domain"/>
    <property type="match status" value="1"/>
</dbReference>
<evidence type="ECO:0000313" key="6">
    <source>
        <dbReference type="EMBL" id="TQV82195.1"/>
    </source>
</evidence>
<reference evidence="6 7" key="1">
    <citation type="submission" date="2019-06" db="EMBL/GenBank/DDBJ databases">
        <title>Whole genome sequence for Rhodospirillaceae sp. R148.</title>
        <authorList>
            <person name="Wang G."/>
        </authorList>
    </citation>
    <scope>NUCLEOTIDE SEQUENCE [LARGE SCALE GENOMIC DNA]</scope>
    <source>
        <strain evidence="6 7">R148</strain>
    </source>
</reference>
<comment type="caution">
    <text evidence="6">The sequence shown here is derived from an EMBL/GenBank/DDBJ whole genome shotgun (WGS) entry which is preliminary data.</text>
</comment>
<keyword evidence="3" id="KW-0238">DNA-binding</keyword>
<feature type="domain" description="HTH lysR-type" evidence="5">
    <location>
        <begin position="6"/>
        <end position="63"/>
    </location>
</feature>
<dbReference type="PROSITE" id="PS50931">
    <property type="entry name" value="HTH_LYSR"/>
    <property type="match status" value="1"/>
</dbReference>
<dbReference type="PANTHER" id="PTHR30537">
    <property type="entry name" value="HTH-TYPE TRANSCRIPTIONAL REGULATOR"/>
    <property type="match status" value="1"/>
</dbReference>
<evidence type="ECO:0000313" key="7">
    <source>
        <dbReference type="Proteomes" id="UP000315252"/>
    </source>
</evidence>
<dbReference type="InterPro" id="IPR058163">
    <property type="entry name" value="LysR-type_TF_proteobact-type"/>
</dbReference>
<evidence type="ECO:0000259" key="5">
    <source>
        <dbReference type="PROSITE" id="PS50931"/>
    </source>
</evidence>
<evidence type="ECO:0000256" key="4">
    <source>
        <dbReference type="ARBA" id="ARBA00023163"/>
    </source>
</evidence>
<dbReference type="PRINTS" id="PR00039">
    <property type="entry name" value="HTHLYSR"/>
</dbReference>
<gene>
    <name evidence="6" type="ORF">FKG95_08225</name>
</gene>
<evidence type="ECO:0000256" key="3">
    <source>
        <dbReference type="ARBA" id="ARBA00023125"/>
    </source>
</evidence>
<evidence type="ECO:0000256" key="2">
    <source>
        <dbReference type="ARBA" id="ARBA00023015"/>
    </source>
</evidence>
<dbReference type="Proteomes" id="UP000315252">
    <property type="component" value="Unassembled WGS sequence"/>
</dbReference>
<dbReference type="InterPro" id="IPR036390">
    <property type="entry name" value="WH_DNA-bd_sf"/>
</dbReference>
<proteinExistence type="inferred from homology"/>
<dbReference type="GO" id="GO:0003700">
    <property type="term" value="F:DNA-binding transcription factor activity"/>
    <property type="evidence" value="ECO:0007669"/>
    <property type="project" value="InterPro"/>
</dbReference>
<organism evidence="6 7">
    <name type="scientific">Denitrobaculum tricleocarpae</name>
    <dbReference type="NCBI Taxonomy" id="2591009"/>
    <lineage>
        <taxon>Bacteria</taxon>
        <taxon>Pseudomonadati</taxon>
        <taxon>Pseudomonadota</taxon>
        <taxon>Alphaproteobacteria</taxon>
        <taxon>Rhodospirillales</taxon>
        <taxon>Rhodospirillaceae</taxon>
        <taxon>Denitrobaculum</taxon>
    </lineage>
</organism>
<keyword evidence="7" id="KW-1185">Reference proteome</keyword>
<dbReference type="InterPro" id="IPR000847">
    <property type="entry name" value="LysR_HTH_N"/>
</dbReference>
<keyword evidence="2" id="KW-0805">Transcription regulation</keyword>
<dbReference type="SUPFAM" id="SSF46785">
    <property type="entry name" value="Winged helix' DNA-binding domain"/>
    <property type="match status" value="1"/>
</dbReference>
<keyword evidence="4" id="KW-0804">Transcription</keyword>
<dbReference type="EMBL" id="VHSH01000002">
    <property type="protein sequence ID" value="TQV82195.1"/>
    <property type="molecule type" value="Genomic_DNA"/>
</dbReference>
<protein>
    <submittedName>
        <fullName evidence="6">LysR family transcriptional regulator</fullName>
    </submittedName>
</protein>